<evidence type="ECO:0000313" key="4">
    <source>
        <dbReference type="EMBL" id="RDC57832.1"/>
    </source>
</evidence>
<dbReference type="Gene3D" id="2.40.50.100">
    <property type="match status" value="1"/>
</dbReference>
<evidence type="ECO:0000313" key="5">
    <source>
        <dbReference type="Proteomes" id="UP000253961"/>
    </source>
</evidence>
<comment type="caution">
    <text evidence="4">The sequence shown here is derived from an EMBL/GenBank/DDBJ whole genome shotgun (WGS) entry which is preliminary data.</text>
</comment>
<dbReference type="GO" id="GO:0015562">
    <property type="term" value="F:efflux transmembrane transporter activity"/>
    <property type="evidence" value="ECO:0007669"/>
    <property type="project" value="TreeGrafter"/>
</dbReference>
<dbReference type="AlphaFoldDB" id="A0A369Q009"/>
<proteinExistence type="inferred from homology"/>
<dbReference type="Pfam" id="PF25954">
    <property type="entry name" value="Beta-barrel_RND_2"/>
    <property type="match status" value="1"/>
</dbReference>
<evidence type="ECO:0000256" key="1">
    <source>
        <dbReference type="ARBA" id="ARBA00009477"/>
    </source>
</evidence>
<accession>A0A369Q009</accession>
<protein>
    <submittedName>
        <fullName evidence="4">Efflux RND transporter periplasmic adaptor subunit</fullName>
    </submittedName>
</protein>
<evidence type="ECO:0000259" key="2">
    <source>
        <dbReference type="Pfam" id="PF25954"/>
    </source>
</evidence>
<dbReference type="InterPro" id="IPR058647">
    <property type="entry name" value="BSH_CzcB-like"/>
</dbReference>
<comment type="similarity">
    <text evidence="1">Belongs to the membrane fusion protein (MFP) (TC 8.A.1) family.</text>
</comment>
<organism evidence="4 5">
    <name type="scientific">Pedobacter chinensis</name>
    <dbReference type="NCBI Taxonomy" id="2282421"/>
    <lineage>
        <taxon>Bacteria</taxon>
        <taxon>Pseudomonadati</taxon>
        <taxon>Bacteroidota</taxon>
        <taxon>Sphingobacteriia</taxon>
        <taxon>Sphingobacteriales</taxon>
        <taxon>Sphingobacteriaceae</taxon>
        <taxon>Pedobacter</taxon>
    </lineage>
</organism>
<dbReference type="PANTHER" id="PTHR30469">
    <property type="entry name" value="MULTIDRUG RESISTANCE PROTEIN MDTA"/>
    <property type="match status" value="1"/>
</dbReference>
<dbReference type="Gene3D" id="2.40.420.20">
    <property type="match status" value="1"/>
</dbReference>
<sequence>MTKLIFKLSIVVLCFSACTEKKSSQNAATTELTDTVPVFILSSSEVNKSIELPAELLPYETANLTPKVEGYIKEIKADIGDKVRKGQVLAVIDAPEVRTKSAEYKSALSSAQSRYQSSKDVYERLFRASQAKTSGIVAPVDLEKSRNQKLTDSAAYQSAKSLAQSYKEVAGYLVITAPFNGMVTSRNADRGALVGQTSPIFTIQNTSTLRLRVAVPETYISAETTGKDVDFRVESNPNKRFSAQLARKAGAIDPQNRTETWEYKFNNPNNELKAGSFAYVKLKLQRNSASFVIAPTSITTNQERKFVIAVKNGKAEWIDVRQGMSTEKGLEVFGDLNVGDTLIVRATDERKPGATAYWNVGNN</sequence>
<dbReference type="EMBL" id="QPKV01000002">
    <property type="protein sequence ID" value="RDC57832.1"/>
    <property type="molecule type" value="Genomic_DNA"/>
</dbReference>
<dbReference type="RefSeq" id="WP_115401254.1">
    <property type="nucleotide sequence ID" value="NZ_QPKV01000002.1"/>
</dbReference>
<feature type="domain" description="CusB-like beta-barrel" evidence="2">
    <location>
        <begin position="211"/>
        <end position="283"/>
    </location>
</feature>
<reference evidence="4 5" key="1">
    <citation type="submission" date="2018-07" db="EMBL/GenBank/DDBJ databases">
        <title>Pedobacter sp. nov., isolated from soil.</title>
        <authorList>
            <person name="Zhou L.Y."/>
            <person name="Du Z.J."/>
        </authorList>
    </citation>
    <scope>NUCLEOTIDE SEQUENCE [LARGE SCALE GENOMIC DNA]</scope>
    <source>
        <strain evidence="4 5">JDX94</strain>
    </source>
</reference>
<evidence type="ECO:0000259" key="3">
    <source>
        <dbReference type="Pfam" id="PF25973"/>
    </source>
</evidence>
<gene>
    <name evidence="4" type="ORF">DU508_02445</name>
</gene>
<dbReference type="OrthoDB" id="9806939at2"/>
<dbReference type="InterPro" id="IPR006143">
    <property type="entry name" value="RND_pump_MFP"/>
</dbReference>
<dbReference type="Gene3D" id="2.40.30.170">
    <property type="match status" value="1"/>
</dbReference>
<dbReference type="GO" id="GO:1990281">
    <property type="term" value="C:efflux pump complex"/>
    <property type="evidence" value="ECO:0007669"/>
    <property type="project" value="TreeGrafter"/>
</dbReference>
<feature type="domain" description="CzcB-like barrel-sandwich hybrid" evidence="3">
    <location>
        <begin position="61"/>
        <end position="204"/>
    </location>
</feature>
<dbReference type="Gene3D" id="1.10.287.470">
    <property type="entry name" value="Helix hairpin bin"/>
    <property type="match status" value="1"/>
</dbReference>
<dbReference type="SUPFAM" id="SSF111369">
    <property type="entry name" value="HlyD-like secretion proteins"/>
    <property type="match status" value="1"/>
</dbReference>
<name>A0A369Q009_9SPHI</name>
<dbReference type="Pfam" id="PF25973">
    <property type="entry name" value="BSH_CzcB"/>
    <property type="match status" value="1"/>
</dbReference>
<dbReference type="PANTHER" id="PTHR30469:SF37">
    <property type="entry name" value="RAGD PROTEIN"/>
    <property type="match status" value="1"/>
</dbReference>
<dbReference type="Proteomes" id="UP000253961">
    <property type="component" value="Unassembled WGS sequence"/>
</dbReference>
<keyword evidence="5" id="KW-1185">Reference proteome</keyword>
<dbReference type="InterPro" id="IPR058792">
    <property type="entry name" value="Beta-barrel_RND_2"/>
</dbReference>
<dbReference type="NCBIfam" id="TIGR01730">
    <property type="entry name" value="RND_mfp"/>
    <property type="match status" value="1"/>
</dbReference>